<dbReference type="AlphaFoldDB" id="A0A5M3WXC9"/>
<sequence>MTVDVNALELLPAEQKGLRMCELSCGLVSCVLKTCVAATKIEV</sequence>
<dbReference type="NCBIfam" id="NF038157">
    <property type="entry name" value="lanti_ALQxL"/>
    <property type="match status" value="1"/>
</dbReference>
<gene>
    <name evidence="1" type="ORF">Amac_066430</name>
</gene>
<comment type="caution">
    <text evidence="1">The sequence shown here is derived from an EMBL/GenBank/DDBJ whole genome shotgun (WGS) entry which is preliminary data.</text>
</comment>
<accession>A0A5M3WXC9</accession>
<evidence type="ECO:0000313" key="2">
    <source>
        <dbReference type="Proteomes" id="UP000331127"/>
    </source>
</evidence>
<protein>
    <submittedName>
        <fullName evidence="1">Uncharacterized protein</fullName>
    </submittedName>
</protein>
<dbReference type="EMBL" id="BLAE01000042">
    <property type="protein sequence ID" value="GES13046.1"/>
    <property type="molecule type" value="Genomic_DNA"/>
</dbReference>
<keyword evidence="2" id="KW-1185">Reference proteome</keyword>
<dbReference type="Proteomes" id="UP000331127">
    <property type="component" value="Unassembled WGS sequence"/>
</dbReference>
<proteinExistence type="predicted"/>
<evidence type="ECO:0000313" key="1">
    <source>
        <dbReference type="EMBL" id="GES13046.1"/>
    </source>
</evidence>
<organism evidence="1 2">
    <name type="scientific">Acrocarpospora macrocephala</name>
    <dbReference type="NCBI Taxonomy" id="150177"/>
    <lineage>
        <taxon>Bacteria</taxon>
        <taxon>Bacillati</taxon>
        <taxon>Actinomycetota</taxon>
        <taxon>Actinomycetes</taxon>
        <taxon>Streptosporangiales</taxon>
        <taxon>Streptosporangiaceae</taxon>
        <taxon>Acrocarpospora</taxon>
    </lineage>
</organism>
<name>A0A5M3WXC9_9ACTN</name>
<dbReference type="RefSeq" id="WP_218041434.1">
    <property type="nucleotide sequence ID" value="NZ_BAAAHL010000044.1"/>
</dbReference>
<reference evidence="1 2" key="1">
    <citation type="submission" date="2019-10" db="EMBL/GenBank/DDBJ databases">
        <title>Whole genome shotgun sequence of Acrocarpospora macrocephala NBRC 16266.</title>
        <authorList>
            <person name="Ichikawa N."/>
            <person name="Kimura A."/>
            <person name="Kitahashi Y."/>
            <person name="Komaki H."/>
            <person name="Oguchi A."/>
        </authorList>
    </citation>
    <scope>NUCLEOTIDE SEQUENCE [LARGE SCALE GENOMIC DNA]</scope>
    <source>
        <strain evidence="1 2">NBRC 16266</strain>
    </source>
</reference>